<evidence type="ECO:0000256" key="1">
    <source>
        <dbReference type="SAM" id="MobiDB-lite"/>
    </source>
</evidence>
<evidence type="ECO:0000313" key="3">
    <source>
        <dbReference type="Proteomes" id="UP000092321"/>
    </source>
</evidence>
<name>A0A1B7TDZ1_9ASCO</name>
<dbReference type="EMBL" id="LXPE01000012">
    <property type="protein sequence ID" value="OBA26927.1"/>
    <property type="molecule type" value="Genomic_DNA"/>
</dbReference>
<protein>
    <submittedName>
        <fullName evidence="2">Uncharacterized protein</fullName>
    </submittedName>
</protein>
<dbReference type="Pfam" id="PF09428">
    <property type="entry name" value="DUF2011"/>
    <property type="match status" value="1"/>
</dbReference>
<gene>
    <name evidence="2" type="ORF">HANVADRAFT_52713</name>
</gene>
<dbReference type="OrthoDB" id="3972970at2759"/>
<comment type="caution">
    <text evidence="2">The sequence shown here is derived from an EMBL/GenBank/DDBJ whole genome shotgun (WGS) entry which is preliminary data.</text>
</comment>
<organism evidence="2 3">
    <name type="scientific">Hanseniaspora valbyensis NRRL Y-1626</name>
    <dbReference type="NCBI Taxonomy" id="766949"/>
    <lineage>
        <taxon>Eukaryota</taxon>
        <taxon>Fungi</taxon>
        <taxon>Dikarya</taxon>
        <taxon>Ascomycota</taxon>
        <taxon>Saccharomycotina</taxon>
        <taxon>Saccharomycetes</taxon>
        <taxon>Saccharomycodales</taxon>
        <taxon>Saccharomycodaceae</taxon>
        <taxon>Hanseniaspora</taxon>
    </lineage>
</organism>
<sequence length="219" mass="25407">MAESDISDTEYIPPSNIPLFDFVEVDNTSNIQDEQNEINEEDNMEFAFPLFSTNPTTTSTENGISNEDNKTDLRQELIVSLRDATEDADTLISEHNKTQSDNKFGRIIYKSFDIEHFNQVAIDYDSIFSSNIKYNDKKSNSIIEIVPVNGKITIERKKTRKLGQRQRQARKIGLQREEERKAKDLEMKKLIKKKFHKRGGKRNANKSKQVNKVVKFRTE</sequence>
<proteinExistence type="predicted"/>
<keyword evidence="3" id="KW-1185">Reference proteome</keyword>
<dbReference type="InterPro" id="IPR018555">
    <property type="entry name" value="C630.06c-like"/>
</dbReference>
<evidence type="ECO:0000313" key="2">
    <source>
        <dbReference type="EMBL" id="OBA26927.1"/>
    </source>
</evidence>
<reference evidence="3" key="1">
    <citation type="journal article" date="2016" name="Proc. Natl. Acad. Sci. U.S.A.">
        <title>Comparative genomics of biotechnologically important yeasts.</title>
        <authorList>
            <person name="Riley R."/>
            <person name="Haridas S."/>
            <person name="Wolfe K.H."/>
            <person name="Lopes M.R."/>
            <person name="Hittinger C.T."/>
            <person name="Goeker M."/>
            <person name="Salamov A.A."/>
            <person name="Wisecaver J.H."/>
            <person name="Long T.M."/>
            <person name="Calvey C.H."/>
            <person name="Aerts A.L."/>
            <person name="Barry K.W."/>
            <person name="Choi C."/>
            <person name="Clum A."/>
            <person name="Coughlan A.Y."/>
            <person name="Deshpande S."/>
            <person name="Douglass A.P."/>
            <person name="Hanson S.J."/>
            <person name="Klenk H.-P."/>
            <person name="LaButti K.M."/>
            <person name="Lapidus A."/>
            <person name="Lindquist E.A."/>
            <person name="Lipzen A.M."/>
            <person name="Meier-Kolthoff J.P."/>
            <person name="Ohm R.A."/>
            <person name="Otillar R.P."/>
            <person name="Pangilinan J.L."/>
            <person name="Peng Y."/>
            <person name="Rokas A."/>
            <person name="Rosa C.A."/>
            <person name="Scheuner C."/>
            <person name="Sibirny A.A."/>
            <person name="Slot J.C."/>
            <person name="Stielow J.B."/>
            <person name="Sun H."/>
            <person name="Kurtzman C.P."/>
            <person name="Blackwell M."/>
            <person name="Grigoriev I.V."/>
            <person name="Jeffries T.W."/>
        </authorList>
    </citation>
    <scope>NUCLEOTIDE SEQUENCE [LARGE SCALE GENOMIC DNA]</scope>
    <source>
        <strain evidence="3">NRRL Y-1626</strain>
    </source>
</reference>
<feature type="compositionally biased region" description="Basic residues" evidence="1">
    <location>
        <begin position="195"/>
        <end position="205"/>
    </location>
</feature>
<accession>A0A1B7TDZ1</accession>
<dbReference type="AlphaFoldDB" id="A0A1B7TDZ1"/>
<dbReference type="Proteomes" id="UP000092321">
    <property type="component" value="Unassembled WGS sequence"/>
</dbReference>
<feature type="region of interest" description="Disordered" evidence="1">
    <location>
        <begin position="195"/>
        <end position="219"/>
    </location>
</feature>